<keyword evidence="6" id="KW-1185">Reference proteome</keyword>
<dbReference type="WBParaSite" id="Pan_g23526.t1">
    <property type="protein sequence ID" value="Pan_g23526.t1"/>
    <property type="gene ID" value="Pan_g23526"/>
</dbReference>
<feature type="signal peptide" evidence="5">
    <location>
        <begin position="1"/>
        <end position="21"/>
    </location>
</feature>
<evidence type="ECO:0000256" key="4">
    <source>
        <dbReference type="ARBA" id="ARBA00022729"/>
    </source>
</evidence>
<organism evidence="6 7">
    <name type="scientific">Panagrellus redivivus</name>
    <name type="common">Microworm</name>
    <dbReference type="NCBI Taxonomy" id="6233"/>
    <lineage>
        <taxon>Eukaryota</taxon>
        <taxon>Metazoa</taxon>
        <taxon>Ecdysozoa</taxon>
        <taxon>Nematoda</taxon>
        <taxon>Chromadorea</taxon>
        <taxon>Rhabditida</taxon>
        <taxon>Tylenchina</taxon>
        <taxon>Panagrolaimomorpha</taxon>
        <taxon>Panagrolaimoidea</taxon>
        <taxon>Panagrolaimidae</taxon>
        <taxon>Panagrellus</taxon>
    </lineage>
</organism>
<sequence length="141" mass="15614">MTSSYTSILLGIAFCSIGVQGFTQQWVGARGQVFCGNEPANNTDIRLFNRNRIGFDDQLAAVRSDANGNFQIAGGQGAYFAVDARVRIYTSCNRRLPCDRVIDFGIPSQYVTRSNGVTNWYDLGVINLMTQYRGESTRCFG</sequence>
<evidence type="ECO:0000256" key="3">
    <source>
        <dbReference type="ARBA" id="ARBA00022525"/>
    </source>
</evidence>
<comment type="similarity">
    <text evidence="2">Belongs to the nematode transthyretin-like family.</text>
</comment>
<dbReference type="Pfam" id="PF01060">
    <property type="entry name" value="TTR-52"/>
    <property type="match status" value="1"/>
</dbReference>
<evidence type="ECO:0000256" key="1">
    <source>
        <dbReference type="ARBA" id="ARBA00004613"/>
    </source>
</evidence>
<keyword evidence="4 5" id="KW-0732">Signal</keyword>
<dbReference type="GO" id="GO:0005576">
    <property type="term" value="C:extracellular region"/>
    <property type="evidence" value="ECO:0007669"/>
    <property type="project" value="UniProtKB-SubCell"/>
</dbReference>
<dbReference type="GO" id="GO:0009986">
    <property type="term" value="C:cell surface"/>
    <property type="evidence" value="ECO:0007669"/>
    <property type="project" value="InterPro"/>
</dbReference>
<dbReference type="AlphaFoldDB" id="A0A7E4VP00"/>
<dbReference type="InterPro" id="IPR038479">
    <property type="entry name" value="Transthyretin-like_sf"/>
</dbReference>
<reference evidence="6" key="1">
    <citation type="journal article" date="2013" name="Genetics">
        <title>The draft genome and transcriptome of Panagrellus redivivus are shaped by the harsh demands of a free-living lifestyle.</title>
        <authorList>
            <person name="Srinivasan J."/>
            <person name="Dillman A.R."/>
            <person name="Macchietto M.G."/>
            <person name="Heikkinen L."/>
            <person name="Lakso M."/>
            <person name="Fracchia K.M."/>
            <person name="Antoshechkin I."/>
            <person name="Mortazavi A."/>
            <person name="Wong G."/>
            <person name="Sternberg P.W."/>
        </authorList>
    </citation>
    <scope>NUCLEOTIDE SEQUENCE [LARGE SCALE GENOMIC DNA]</scope>
    <source>
        <strain evidence="6">MT8872</strain>
    </source>
</reference>
<protein>
    <submittedName>
        <fullName evidence="7">Transthyretin-like family protein</fullName>
    </submittedName>
</protein>
<evidence type="ECO:0000256" key="2">
    <source>
        <dbReference type="ARBA" id="ARBA00010112"/>
    </source>
</evidence>
<dbReference type="Gene3D" id="2.60.40.3330">
    <property type="match status" value="1"/>
</dbReference>
<reference evidence="7" key="2">
    <citation type="submission" date="2020-10" db="UniProtKB">
        <authorList>
            <consortium name="WormBaseParasite"/>
        </authorList>
    </citation>
    <scope>IDENTIFICATION</scope>
</reference>
<evidence type="ECO:0000313" key="7">
    <source>
        <dbReference type="WBParaSite" id="Pan_g23526.t1"/>
    </source>
</evidence>
<keyword evidence="3" id="KW-0964">Secreted</keyword>
<dbReference type="PANTHER" id="PTHR21700:SF3">
    <property type="entry name" value="TRANSTHYRETIN-LIKE PROTEIN 5"/>
    <property type="match status" value="1"/>
</dbReference>
<proteinExistence type="inferred from homology"/>
<evidence type="ECO:0000313" key="6">
    <source>
        <dbReference type="Proteomes" id="UP000492821"/>
    </source>
</evidence>
<evidence type="ECO:0000256" key="5">
    <source>
        <dbReference type="SAM" id="SignalP"/>
    </source>
</evidence>
<accession>A0A7E4VP00</accession>
<dbReference type="InterPro" id="IPR001534">
    <property type="entry name" value="Transthyretin-like"/>
</dbReference>
<dbReference type="Proteomes" id="UP000492821">
    <property type="component" value="Unassembled WGS sequence"/>
</dbReference>
<comment type="subcellular location">
    <subcellularLocation>
        <location evidence="1">Secreted</location>
    </subcellularLocation>
</comment>
<name>A0A7E4VP00_PANRE</name>
<dbReference type="PANTHER" id="PTHR21700">
    <property type="entry name" value="TRANSTHYRETIN-LIKE FAMILY PROTEIN-RELATED"/>
    <property type="match status" value="1"/>
</dbReference>
<feature type="chain" id="PRO_5028948831" evidence="5">
    <location>
        <begin position="22"/>
        <end position="141"/>
    </location>
</feature>